<dbReference type="InterPro" id="IPR000073">
    <property type="entry name" value="AB_hydrolase_1"/>
</dbReference>
<dbReference type="InterPro" id="IPR045889">
    <property type="entry name" value="MES/HNL"/>
</dbReference>
<organism evidence="2 3">
    <name type="scientific">Protea cynaroides</name>
    <dbReference type="NCBI Taxonomy" id="273540"/>
    <lineage>
        <taxon>Eukaryota</taxon>
        <taxon>Viridiplantae</taxon>
        <taxon>Streptophyta</taxon>
        <taxon>Embryophyta</taxon>
        <taxon>Tracheophyta</taxon>
        <taxon>Spermatophyta</taxon>
        <taxon>Magnoliopsida</taxon>
        <taxon>Proteales</taxon>
        <taxon>Proteaceae</taxon>
        <taxon>Protea</taxon>
    </lineage>
</organism>
<comment type="caution">
    <text evidence="2">The sequence shown here is derived from an EMBL/GenBank/DDBJ whole genome shotgun (WGS) entry which is preliminary data.</text>
</comment>
<dbReference type="InterPro" id="IPR029058">
    <property type="entry name" value="AB_hydrolase_fold"/>
</dbReference>
<name>A0A9Q0HH68_9MAGN</name>
<evidence type="ECO:0000259" key="1">
    <source>
        <dbReference type="Pfam" id="PF12697"/>
    </source>
</evidence>
<dbReference type="SUPFAM" id="SSF53474">
    <property type="entry name" value="alpha/beta-Hydrolases"/>
    <property type="match status" value="1"/>
</dbReference>
<evidence type="ECO:0000313" key="3">
    <source>
        <dbReference type="Proteomes" id="UP001141806"/>
    </source>
</evidence>
<sequence>MEKSGEKKHHFVLVHGSCHGAWCWYELATLLKSHGHRVTAPDLTASGINLKPLEEIRSISDYFQPLMEVMDSLPPDDKVIVVGHSMGGLSVAAAMESFPHKISAAVFASALMPGPNTVPAESNDTPKVVSFGPEELATELYPLSPPKALTLAELLVRPTIMYSATDLLKKMALTTEKYGSISRVFIVLHEDKVIKEAEQRQMIEINPVKEVMEIKDSDHMVMLCKPLELMTCILDVAERYS</sequence>
<accession>A0A9Q0HH68</accession>
<feature type="domain" description="AB hydrolase-1" evidence="1">
    <location>
        <begin position="11"/>
        <end position="223"/>
    </location>
</feature>
<dbReference type="GO" id="GO:0009696">
    <property type="term" value="P:salicylic acid metabolic process"/>
    <property type="evidence" value="ECO:0007669"/>
    <property type="project" value="TreeGrafter"/>
</dbReference>
<dbReference type="GO" id="GO:0080031">
    <property type="term" value="F:methyl salicylate esterase activity"/>
    <property type="evidence" value="ECO:0007669"/>
    <property type="project" value="TreeGrafter"/>
</dbReference>
<evidence type="ECO:0000313" key="2">
    <source>
        <dbReference type="EMBL" id="KAJ4964002.1"/>
    </source>
</evidence>
<dbReference type="Pfam" id="PF12697">
    <property type="entry name" value="Abhydrolase_6"/>
    <property type="match status" value="1"/>
</dbReference>
<dbReference type="GO" id="GO:0009694">
    <property type="term" value="P:jasmonic acid metabolic process"/>
    <property type="evidence" value="ECO:0007669"/>
    <property type="project" value="TreeGrafter"/>
</dbReference>
<dbReference type="PANTHER" id="PTHR10992:SF943">
    <property type="entry name" value="METHYLESTERASE 10"/>
    <property type="match status" value="1"/>
</dbReference>
<dbReference type="PANTHER" id="PTHR10992">
    <property type="entry name" value="METHYLESTERASE FAMILY MEMBER"/>
    <property type="match status" value="1"/>
</dbReference>
<dbReference type="AlphaFoldDB" id="A0A9Q0HH68"/>
<proteinExistence type="predicted"/>
<gene>
    <name evidence="2" type="ORF">NE237_023941</name>
</gene>
<dbReference type="GO" id="GO:0080030">
    <property type="term" value="F:methyl indole-3-acetate esterase activity"/>
    <property type="evidence" value="ECO:0007669"/>
    <property type="project" value="TreeGrafter"/>
</dbReference>
<dbReference type="Gene3D" id="3.40.50.1820">
    <property type="entry name" value="alpha/beta hydrolase"/>
    <property type="match status" value="1"/>
</dbReference>
<dbReference type="OrthoDB" id="408373at2759"/>
<dbReference type="Proteomes" id="UP001141806">
    <property type="component" value="Unassembled WGS sequence"/>
</dbReference>
<reference evidence="2" key="1">
    <citation type="journal article" date="2023" name="Plant J.">
        <title>The genome of the king protea, Protea cynaroides.</title>
        <authorList>
            <person name="Chang J."/>
            <person name="Duong T.A."/>
            <person name="Schoeman C."/>
            <person name="Ma X."/>
            <person name="Roodt D."/>
            <person name="Barker N."/>
            <person name="Li Z."/>
            <person name="Van de Peer Y."/>
            <person name="Mizrachi E."/>
        </authorList>
    </citation>
    <scope>NUCLEOTIDE SEQUENCE</scope>
    <source>
        <tissue evidence="2">Young leaves</tissue>
    </source>
</reference>
<dbReference type="EMBL" id="JAMYWD010000008">
    <property type="protein sequence ID" value="KAJ4964002.1"/>
    <property type="molecule type" value="Genomic_DNA"/>
</dbReference>
<dbReference type="GO" id="GO:0080032">
    <property type="term" value="F:methyl jasmonate esterase activity"/>
    <property type="evidence" value="ECO:0007669"/>
    <property type="project" value="TreeGrafter"/>
</dbReference>
<keyword evidence="3" id="KW-1185">Reference proteome</keyword>
<protein>
    <recommendedName>
        <fullName evidence="1">AB hydrolase-1 domain-containing protein</fullName>
    </recommendedName>
</protein>